<organism evidence="2 3">
    <name type="scientific">Clavibacter zhangzhiyongii</name>
    <dbReference type="NCBI Taxonomy" id="2768071"/>
    <lineage>
        <taxon>Bacteria</taxon>
        <taxon>Bacillati</taxon>
        <taxon>Actinomycetota</taxon>
        <taxon>Actinomycetes</taxon>
        <taxon>Micrococcales</taxon>
        <taxon>Microbacteriaceae</taxon>
        <taxon>Clavibacter</taxon>
    </lineage>
</organism>
<accession>A0A7L7Z1Q0</accession>
<evidence type="ECO:0000313" key="2">
    <source>
        <dbReference type="EMBL" id="QOD43660.1"/>
    </source>
</evidence>
<evidence type="ECO:0008006" key="4">
    <source>
        <dbReference type="Google" id="ProtNLM"/>
    </source>
</evidence>
<name>A0A7L7Z1Q0_9MICO</name>
<proteinExistence type="predicted"/>
<dbReference type="EMBL" id="CP061274">
    <property type="protein sequence ID" value="QOD43660.1"/>
    <property type="molecule type" value="Genomic_DNA"/>
</dbReference>
<evidence type="ECO:0000256" key="1">
    <source>
        <dbReference type="SAM" id="Phobius"/>
    </source>
</evidence>
<keyword evidence="1" id="KW-0472">Membrane</keyword>
<feature type="transmembrane region" description="Helical" evidence="1">
    <location>
        <begin position="83"/>
        <end position="103"/>
    </location>
</feature>
<feature type="transmembrane region" description="Helical" evidence="1">
    <location>
        <begin position="37"/>
        <end position="55"/>
    </location>
</feature>
<dbReference type="RefSeq" id="WP_191147614.1">
    <property type="nucleotide sequence ID" value="NZ_CP061274.1"/>
</dbReference>
<dbReference type="Proteomes" id="UP000516660">
    <property type="component" value="Chromosome"/>
</dbReference>
<dbReference type="KEGG" id="czh:H9X71_14000"/>
<gene>
    <name evidence="2" type="ORF">H9X71_14000</name>
</gene>
<keyword evidence="1" id="KW-0812">Transmembrane</keyword>
<keyword evidence="1" id="KW-1133">Transmembrane helix</keyword>
<reference evidence="2 3" key="1">
    <citation type="submission" date="2020-08" db="EMBL/GenBank/DDBJ databases">
        <title>Description of Clavibacter zhangzhiyonge sp. nov., a phytopathogenic actinobacterium isolated from barley seeds, causing leaf brown spot and decline.</title>
        <authorList>
            <person name="Tian Q."/>
            <person name="Chuan J."/>
            <person name="Zhao W."/>
            <person name="Li X."/>
        </authorList>
    </citation>
    <scope>NUCLEOTIDE SEQUENCE [LARGE SCALE GENOMIC DNA]</scope>
    <source>
        <strain evidence="2 3">DM1</strain>
    </source>
</reference>
<protein>
    <recommendedName>
        <fullName evidence="4">Integral membrane protein</fullName>
    </recommendedName>
</protein>
<feature type="transmembrane region" description="Helical" evidence="1">
    <location>
        <begin position="109"/>
        <end position="130"/>
    </location>
</feature>
<evidence type="ECO:0000313" key="3">
    <source>
        <dbReference type="Proteomes" id="UP000516660"/>
    </source>
</evidence>
<feature type="transmembrane region" description="Helical" evidence="1">
    <location>
        <begin position="12"/>
        <end position="31"/>
    </location>
</feature>
<sequence length="133" mass="14377">MSRTTERRGISRVNVLIGTVFALSALVLLVAGHADRAISMAVITVIFLIQAVVAAQPGVSDETRVNGLEYRDERDRQLAQRGFAAVGVAALLLSCGTFLVRTLMGDVDWWIAGQMLVLVAVWGIANRVAVRRS</sequence>
<dbReference type="AlphaFoldDB" id="A0A7L7Z1Q0"/>
<keyword evidence="3" id="KW-1185">Reference proteome</keyword>